<feature type="domain" description="Lipase maturation factor 1/2 C-terminal" evidence="11">
    <location>
        <begin position="333"/>
        <end position="468"/>
    </location>
</feature>
<feature type="transmembrane region" description="Helical" evidence="9">
    <location>
        <begin position="237"/>
        <end position="267"/>
    </location>
</feature>
<evidence type="ECO:0000256" key="4">
    <source>
        <dbReference type="ARBA" id="ARBA00022824"/>
    </source>
</evidence>
<evidence type="ECO:0000259" key="11">
    <source>
        <dbReference type="Pfam" id="PF25179"/>
    </source>
</evidence>
<evidence type="ECO:0000256" key="2">
    <source>
        <dbReference type="ARBA" id="ARBA00005512"/>
    </source>
</evidence>
<dbReference type="OrthoDB" id="9801773at2"/>
<dbReference type="InterPro" id="IPR057434">
    <property type="entry name" value="LMF1/2_N"/>
</dbReference>
<feature type="transmembrane region" description="Helical" evidence="9">
    <location>
        <begin position="287"/>
        <end position="308"/>
    </location>
</feature>
<evidence type="ECO:0000256" key="7">
    <source>
        <dbReference type="ARBA" id="ARBA00023180"/>
    </source>
</evidence>
<accession>A0A150WFC6</accession>
<dbReference type="Pfam" id="PF06762">
    <property type="entry name" value="LMF1"/>
    <property type="match status" value="1"/>
</dbReference>
<evidence type="ECO:0000256" key="5">
    <source>
        <dbReference type="ARBA" id="ARBA00022989"/>
    </source>
</evidence>
<organism evidence="12 13">
    <name type="scientific">Bdellovibrio bacteriovorus</name>
    <dbReference type="NCBI Taxonomy" id="959"/>
    <lineage>
        <taxon>Bacteria</taxon>
        <taxon>Pseudomonadati</taxon>
        <taxon>Bdellovibrionota</taxon>
        <taxon>Bdellovibrionia</taxon>
        <taxon>Bdellovibrionales</taxon>
        <taxon>Pseudobdellovibrionaceae</taxon>
        <taxon>Bdellovibrio</taxon>
    </lineage>
</organism>
<dbReference type="Proteomes" id="UP000075320">
    <property type="component" value="Unassembled WGS sequence"/>
</dbReference>
<dbReference type="PANTHER" id="PTHR14463:SF5">
    <property type="entry name" value="LIPASE MATURATION FACTOR 2"/>
    <property type="match status" value="1"/>
</dbReference>
<name>A0A150WFC6_BDEBC</name>
<feature type="transmembrane region" description="Helical" evidence="9">
    <location>
        <begin position="208"/>
        <end position="230"/>
    </location>
</feature>
<dbReference type="GO" id="GO:0051604">
    <property type="term" value="P:protein maturation"/>
    <property type="evidence" value="ECO:0007669"/>
    <property type="project" value="InterPro"/>
</dbReference>
<sequence>MELSTASWLLAKTLSLSYFIAFLSLLPQVLGLFGREGLLSIDHFLNILDKEMRAERFFHLPSVFWLGSSDMTLKAVCFIGMTAASLSFLGFSQSIMLAICFVCYLSFVSCGQVFLSYQWDSLLLEFGFLGLFFAPLEWEWLPLGTHLVQPLIYFLALFLLFKLMFLSGVAKLVSKDTTWRNFTALNFHYWTQPLPTPLAYFASKLPPAIQKISVAMMFVIELVFPFLIWYPGPWQTAAVIGFVGLQVLIAATGNYGFFNLITLGLSLSVLPDSTWGFKIGWVEKEMIAWWATLIPLMVVGPSSVFWIYKSLFEKSKVMDFLLPWMRALYPFRISNPYGLFAIMTRTRPEIVMEGSDDEVNWKEYQFNHKVTSLKKMPTVVAPHQPRLDWQMWFAALETFNDNLWLQNLVTRIFQKSQDVLALLGENPFPQSPPKFIRFLRYEYEFSKWDELRENRQWWKRKLVGPYGPLFERDDFSEEETP</sequence>
<evidence type="ECO:0000256" key="6">
    <source>
        <dbReference type="ARBA" id="ARBA00023136"/>
    </source>
</evidence>
<feature type="transmembrane region" description="Helical" evidence="9">
    <location>
        <begin position="150"/>
        <end position="170"/>
    </location>
</feature>
<evidence type="ECO:0000313" key="13">
    <source>
        <dbReference type="Proteomes" id="UP000075320"/>
    </source>
</evidence>
<dbReference type="EMBL" id="LUKE01000006">
    <property type="protein sequence ID" value="KYG61736.1"/>
    <property type="molecule type" value="Genomic_DNA"/>
</dbReference>
<comment type="caution">
    <text evidence="12">The sequence shown here is derived from an EMBL/GenBank/DDBJ whole genome shotgun (WGS) entry which is preliminary data.</text>
</comment>
<feature type="domain" description="Lipase maturation factor 1/2 N-terminal" evidence="10">
    <location>
        <begin position="116"/>
        <end position="275"/>
    </location>
</feature>
<keyword evidence="5 9" id="KW-1133">Transmembrane helix</keyword>
<feature type="transmembrane region" description="Helical" evidence="9">
    <location>
        <begin position="122"/>
        <end position="138"/>
    </location>
</feature>
<keyword evidence="6 9" id="KW-0472">Membrane</keyword>
<comment type="similarity">
    <text evidence="2">Belongs to the lipase maturation factor family.</text>
</comment>
<keyword evidence="3 9" id="KW-0812">Transmembrane</keyword>
<protein>
    <recommendedName>
        <fullName evidence="8">Lipase maturation factor 2</fullName>
    </recommendedName>
</protein>
<evidence type="ECO:0000259" key="10">
    <source>
        <dbReference type="Pfam" id="PF06762"/>
    </source>
</evidence>
<evidence type="ECO:0000256" key="8">
    <source>
        <dbReference type="ARBA" id="ARBA00040643"/>
    </source>
</evidence>
<evidence type="ECO:0000256" key="9">
    <source>
        <dbReference type="SAM" id="Phobius"/>
    </source>
</evidence>
<evidence type="ECO:0000256" key="3">
    <source>
        <dbReference type="ARBA" id="ARBA00022692"/>
    </source>
</evidence>
<dbReference type="PANTHER" id="PTHR14463">
    <property type="entry name" value="LIPASE MATURATION FACTOR"/>
    <property type="match status" value="1"/>
</dbReference>
<keyword evidence="13" id="KW-1185">Reference proteome</keyword>
<proteinExistence type="inferred from homology"/>
<dbReference type="AlphaFoldDB" id="A0A150WFC6"/>
<dbReference type="InterPro" id="IPR009613">
    <property type="entry name" value="LMF"/>
</dbReference>
<gene>
    <name evidence="12" type="ORF">AZI86_18560</name>
</gene>
<feature type="transmembrane region" description="Helical" evidence="9">
    <location>
        <begin position="71"/>
        <end position="89"/>
    </location>
</feature>
<dbReference type="Pfam" id="PF25179">
    <property type="entry name" value="LMF1_C"/>
    <property type="match status" value="1"/>
</dbReference>
<feature type="transmembrane region" description="Helical" evidence="9">
    <location>
        <begin position="6"/>
        <end position="26"/>
    </location>
</feature>
<dbReference type="InterPro" id="IPR057433">
    <property type="entry name" value="LMF1/2_C"/>
</dbReference>
<evidence type="ECO:0000256" key="1">
    <source>
        <dbReference type="ARBA" id="ARBA00004477"/>
    </source>
</evidence>
<feature type="transmembrane region" description="Helical" evidence="9">
    <location>
        <begin position="95"/>
        <end position="115"/>
    </location>
</feature>
<evidence type="ECO:0000313" key="12">
    <source>
        <dbReference type="EMBL" id="KYG61736.1"/>
    </source>
</evidence>
<keyword evidence="4" id="KW-0256">Endoplasmic reticulum</keyword>
<feature type="transmembrane region" description="Helical" evidence="9">
    <location>
        <begin position="182"/>
        <end position="202"/>
    </location>
</feature>
<keyword evidence="7" id="KW-0325">Glycoprotein</keyword>
<reference evidence="12 13" key="1">
    <citation type="submission" date="2016-03" db="EMBL/GenBank/DDBJ databases">
        <authorList>
            <person name="Ploux O."/>
        </authorList>
    </citation>
    <scope>NUCLEOTIDE SEQUENCE [LARGE SCALE GENOMIC DNA]</scope>
    <source>
        <strain evidence="12 13">R0</strain>
    </source>
</reference>
<comment type="subcellular location">
    <subcellularLocation>
        <location evidence="1">Endoplasmic reticulum membrane</location>
        <topology evidence="1">Multi-pass membrane protein</topology>
    </subcellularLocation>
</comment>